<reference evidence="1" key="1">
    <citation type="submission" date="2023-03" db="UniProtKB">
        <authorList>
            <consortium name="EnsemblPlants"/>
        </authorList>
    </citation>
    <scope>IDENTIFICATION</scope>
</reference>
<name>A0A9I9EFN1_CUCME</name>
<sequence length="159" mass="18035">MAEGYTFSLVIPVLANIYSSLRQIHDSTSSLGHSNACFPIHYVHGWLALYFNTHYKAPTSLRGPCMVEFSDEGGAKYYINLKACRHIHKGKYVSWHACLQENNKDELLTDDGTLIHWNASFFISICSCFLSSQSGSSMVIEPYSPYRFGRQFGFYQVVV</sequence>
<dbReference type="AlphaFoldDB" id="A0A9I9EFN1"/>
<dbReference type="Gramene" id="MELO3C033120.2.1">
    <property type="protein sequence ID" value="MELO3C033120.2.1"/>
    <property type="gene ID" value="MELO3C033120.2"/>
</dbReference>
<dbReference type="PANTHER" id="PTHR36607">
    <property type="entry name" value="1,2-DIHYDROXY-3-KETO-5-METHYLTHIOPENTENE DIOXYGENASE 4"/>
    <property type="match status" value="1"/>
</dbReference>
<accession>A0A9I9EFN1</accession>
<dbReference type="EnsemblPlants" id="MELO3C033120.2.1">
    <property type="protein sequence ID" value="MELO3C033120.2.1"/>
    <property type="gene ID" value="MELO3C033120.2"/>
</dbReference>
<protein>
    <submittedName>
        <fullName evidence="1">Uncharacterized protein</fullName>
    </submittedName>
</protein>
<proteinExistence type="predicted"/>
<dbReference type="PANTHER" id="PTHR36607:SF20">
    <property type="entry name" value="AMINOTRANSFERASE-LIKE PLANT MOBILE DOMAIN-CONTAINING PROTEIN"/>
    <property type="match status" value="1"/>
</dbReference>
<organism evidence="1">
    <name type="scientific">Cucumis melo</name>
    <name type="common">Muskmelon</name>
    <dbReference type="NCBI Taxonomy" id="3656"/>
    <lineage>
        <taxon>Eukaryota</taxon>
        <taxon>Viridiplantae</taxon>
        <taxon>Streptophyta</taxon>
        <taxon>Embryophyta</taxon>
        <taxon>Tracheophyta</taxon>
        <taxon>Spermatophyta</taxon>
        <taxon>Magnoliopsida</taxon>
        <taxon>eudicotyledons</taxon>
        <taxon>Gunneridae</taxon>
        <taxon>Pentapetalae</taxon>
        <taxon>rosids</taxon>
        <taxon>fabids</taxon>
        <taxon>Cucurbitales</taxon>
        <taxon>Cucurbitaceae</taxon>
        <taxon>Benincaseae</taxon>
        <taxon>Cucumis</taxon>
    </lineage>
</organism>
<evidence type="ECO:0000313" key="1">
    <source>
        <dbReference type="EnsemblPlants" id="MELO3C033120.2.1"/>
    </source>
</evidence>